<dbReference type="RefSeq" id="WP_091854225.1">
    <property type="nucleotide sequence ID" value="NZ_FOHZ01000022.1"/>
</dbReference>
<keyword evidence="3" id="KW-0808">Transferase</keyword>
<dbReference type="Proteomes" id="UP000198762">
    <property type="component" value="Unassembled WGS sequence"/>
</dbReference>
<evidence type="ECO:0000313" key="4">
    <source>
        <dbReference type="Proteomes" id="UP000198762"/>
    </source>
</evidence>
<protein>
    <submittedName>
        <fullName evidence="3">Glycosyltransferase involved in cell wall bisynthesis</fullName>
    </submittedName>
</protein>
<dbReference type="EMBL" id="FOHZ01000022">
    <property type="protein sequence ID" value="SET76914.1"/>
    <property type="molecule type" value="Genomic_DNA"/>
</dbReference>
<sequence>MKKTRIMHLTFNMGIGGTEQVIRQLVTNLPIEQFDNQVVCIDGFVGEVGRLVEKSGISVSALKRRPGFDWSLVRSIRKRIVSGQIDVVHCHQYTPWIYGVLGSLGTGARVMLTEHGRFYPDRYRYKAALVNPLIALLTHRIVAISAATRNALARYEFVPKPMISLVYNGITGLAVKPEEVQQLKQNLGIPQDHFVMGTVARLDPVKNQVMMLEAFAQVRKRHANSWLLMVGDGPDRAKLEATAKDLGIDDRVIFVGFIDHPATHHAAMDLFLLTSNTEGTSMTLLEAMSLGVPAIVTNVGGNPEIVEHARTGMLTPIGDVAAFSSAISILLEQPEIRLELGRCARKAFFEQFSVTTMIEKYADLYYKAALKRPTDD</sequence>
<dbReference type="PANTHER" id="PTHR12526">
    <property type="entry name" value="GLYCOSYLTRANSFERASE"/>
    <property type="match status" value="1"/>
</dbReference>
<dbReference type="CDD" id="cd03801">
    <property type="entry name" value="GT4_PimA-like"/>
    <property type="match status" value="1"/>
</dbReference>
<dbReference type="GO" id="GO:1901135">
    <property type="term" value="P:carbohydrate derivative metabolic process"/>
    <property type="evidence" value="ECO:0007669"/>
    <property type="project" value="UniProtKB-ARBA"/>
</dbReference>
<evidence type="ECO:0000313" key="3">
    <source>
        <dbReference type="EMBL" id="SET76914.1"/>
    </source>
</evidence>
<gene>
    <name evidence="3" type="ORF">SAMN04487962_12232</name>
</gene>
<dbReference type="Pfam" id="PF13439">
    <property type="entry name" value="Glyco_transf_4"/>
    <property type="match status" value="1"/>
</dbReference>
<organism evidence="3 4">
    <name type="scientific">Marinobacter segnicrescens</name>
    <dbReference type="NCBI Taxonomy" id="430453"/>
    <lineage>
        <taxon>Bacteria</taxon>
        <taxon>Pseudomonadati</taxon>
        <taxon>Pseudomonadota</taxon>
        <taxon>Gammaproteobacteria</taxon>
        <taxon>Pseudomonadales</taxon>
        <taxon>Marinobacteraceae</taxon>
        <taxon>Marinobacter</taxon>
    </lineage>
</organism>
<dbReference type="SUPFAM" id="SSF53756">
    <property type="entry name" value="UDP-Glycosyltransferase/glycogen phosphorylase"/>
    <property type="match status" value="1"/>
</dbReference>
<evidence type="ECO:0000259" key="1">
    <source>
        <dbReference type="Pfam" id="PF00534"/>
    </source>
</evidence>
<dbReference type="OrthoDB" id="9775208at2"/>
<dbReference type="Pfam" id="PF00534">
    <property type="entry name" value="Glycos_transf_1"/>
    <property type="match status" value="1"/>
</dbReference>
<proteinExistence type="predicted"/>
<name>A0A1I0GZN8_9GAMM</name>
<reference evidence="4" key="1">
    <citation type="submission" date="2016-10" db="EMBL/GenBank/DDBJ databases">
        <authorList>
            <person name="Varghese N."/>
            <person name="Submissions S."/>
        </authorList>
    </citation>
    <scope>NUCLEOTIDE SEQUENCE [LARGE SCALE GENOMIC DNA]</scope>
    <source>
        <strain evidence="4">CGMCC 1.6489</strain>
    </source>
</reference>
<feature type="domain" description="Glycosyl transferase family 1" evidence="1">
    <location>
        <begin position="182"/>
        <end position="346"/>
    </location>
</feature>
<dbReference type="PANTHER" id="PTHR12526:SF630">
    <property type="entry name" value="GLYCOSYLTRANSFERASE"/>
    <property type="match status" value="1"/>
</dbReference>
<keyword evidence="4" id="KW-1185">Reference proteome</keyword>
<dbReference type="AlphaFoldDB" id="A0A1I0GZN8"/>
<dbReference type="InterPro" id="IPR001296">
    <property type="entry name" value="Glyco_trans_1"/>
</dbReference>
<dbReference type="GO" id="GO:0016757">
    <property type="term" value="F:glycosyltransferase activity"/>
    <property type="evidence" value="ECO:0007669"/>
    <property type="project" value="InterPro"/>
</dbReference>
<dbReference type="STRING" id="430453.SAMN04487962_12232"/>
<evidence type="ECO:0000259" key="2">
    <source>
        <dbReference type="Pfam" id="PF13439"/>
    </source>
</evidence>
<dbReference type="InterPro" id="IPR028098">
    <property type="entry name" value="Glyco_trans_4-like_N"/>
</dbReference>
<feature type="domain" description="Glycosyltransferase subfamily 4-like N-terminal" evidence="2">
    <location>
        <begin position="15"/>
        <end position="170"/>
    </location>
</feature>
<accession>A0A1I0GZN8</accession>
<dbReference type="Gene3D" id="3.40.50.2000">
    <property type="entry name" value="Glycogen Phosphorylase B"/>
    <property type="match status" value="2"/>
</dbReference>